<evidence type="ECO:0000313" key="2">
    <source>
        <dbReference type="EnsemblPlants" id="OB09G10410.1"/>
    </source>
</evidence>
<reference evidence="2" key="1">
    <citation type="journal article" date="2013" name="Nat. Commun.">
        <title>Whole-genome sequencing of Oryza brachyantha reveals mechanisms underlying Oryza genome evolution.</title>
        <authorList>
            <person name="Chen J."/>
            <person name="Huang Q."/>
            <person name="Gao D."/>
            <person name="Wang J."/>
            <person name="Lang Y."/>
            <person name="Liu T."/>
            <person name="Li B."/>
            <person name="Bai Z."/>
            <person name="Luis Goicoechea J."/>
            <person name="Liang C."/>
            <person name="Chen C."/>
            <person name="Zhang W."/>
            <person name="Sun S."/>
            <person name="Liao Y."/>
            <person name="Zhang X."/>
            <person name="Yang L."/>
            <person name="Song C."/>
            <person name="Wang M."/>
            <person name="Shi J."/>
            <person name="Liu G."/>
            <person name="Liu J."/>
            <person name="Zhou H."/>
            <person name="Zhou W."/>
            <person name="Yu Q."/>
            <person name="An N."/>
            <person name="Chen Y."/>
            <person name="Cai Q."/>
            <person name="Wang B."/>
            <person name="Liu B."/>
            <person name="Min J."/>
            <person name="Huang Y."/>
            <person name="Wu H."/>
            <person name="Li Z."/>
            <person name="Zhang Y."/>
            <person name="Yin Y."/>
            <person name="Song W."/>
            <person name="Jiang J."/>
            <person name="Jackson S.A."/>
            <person name="Wing R.A."/>
            <person name="Wang J."/>
            <person name="Chen M."/>
        </authorList>
    </citation>
    <scope>NUCLEOTIDE SEQUENCE [LARGE SCALE GENOMIC DNA]</scope>
    <source>
        <strain evidence="2">cv. IRGC 101232</strain>
    </source>
</reference>
<feature type="region of interest" description="Disordered" evidence="1">
    <location>
        <begin position="62"/>
        <end position="133"/>
    </location>
</feature>
<dbReference type="EnsemblPlants" id="OB09G10410.1">
    <property type="protein sequence ID" value="OB09G10410.1"/>
    <property type="gene ID" value="OB09G10410"/>
</dbReference>
<keyword evidence="3" id="KW-1185">Reference proteome</keyword>
<name>J3MVL3_ORYBR</name>
<feature type="region of interest" description="Disordered" evidence="1">
    <location>
        <begin position="1"/>
        <end position="40"/>
    </location>
</feature>
<sequence>MTWPCRMHGGGATSGEPVPENGIQTSGAEVPASGSDPAKAVAVPSDATTAVSVLPVPEARVHTGSRSYGGEIADESKSDNGVSAVEQEANPPDNMNNGSVSSSTELQARTHTHTQLLWRRRRRPSRWDVPPSY</sequence>
<reference evidence="2" key="2">
    <citation type="submission" date="2013-04" db="UniProtKB">
        <authorList>
            <consortium name="EnsemblPlants"/>
        </authorList>
    </citation>
    <scope>IDENTIFICATION</scope>
</reference>
<dbReference type="Gramene" id="OB09G10410.1">
    <property type="protein sequence ID" value="OB09G10410.1"/>
    <property type="gene ID" value="OB09G10410"/>
</dbReference>
<evidence type="ECO:0000313" key="3">
    <source>
        <dbReference type="Proteomes" id="UP000006038"/>
    </source>
</evidence>
<dbReference type="Proteomes" id="UP000006038">
    <property type="component" value="Chromosome 9"/>
</dbReference>
<accession>J3MVL3</accession>
<feature type="compositionally biased region" description="Polar residues" evidence="1">
    <location>
        <begin position="93"/>
        <end position="115"/>
    </location>
</feature>
<organism evidence="2">
    <name type="scientific">Oryza brachyantha</name>
    <name type="common">malo sina</name>
    <dbReference type="NCBI Taxonomy" id="4533"/>
    <lineage>
        <taxon>Eukaryota</taxon>
        <taxon>Viridiplantae</taxon>
        <taxon>Streptophyta</taxon>
        <taxon>Embryophyta</taxon>
        <taxon>Tracheophyta</taxon>
        <taxon>Spermatophyta</taxon>
        <taxon>Magnoliopsida</taxon>
        <taxon>Liliopsida</taxon>
        <taxon>Poales</taxon>
        <taxon>Poaceae</taxon>
        <taxon>BOP clade</taxon>
        <taxon>Oryzoideae</taxon>
        <taxon>Oryzeae</taxon>
        <taxon>Oryzinae</taxon>
        <taxon>Oryza</taxon>
    </lineage>
</organism>
<dbReference type="STRING" id="4533.J3MVL3"/>
<evidence type="ECO:0000256" key="1">
    <source>
        <dbReference type="SAM" id="MobiDB-lite"/>
    </source>
</evidence>
<dbReference type="HOGENOM" id="CLU_1909904_0_0_1"/>
<dbReference type="AlphaFoldDB" id="J3MVL3"/>
<protein>
    <submittedName>
        <fullName evidence="2">Uncharacterized protein</fullName>
    </submittedName>
</protein>
<dbReference type="OMA" id="DTHRRGM"/>
<proteinExistence type="predicted"/>